<evidence type="ECO:0000313" key="2">
    <source>
        <dbReference type="Proteomes" id="UP001162131"/>
    </source>
</evidence>
<keyword evidence="2" id="KW-1185">Reference proteome</keyword>
<dbReference type="Proteomes" id="UP001162131">
    <property type="component" value="Unassembled WGS sequence"/>
</dbReference>
<name>A0AAU9KBY6_9CILI</name>
<proteinExistence type="predicted"/>
<reference evidence="1" key="1">
    <citation type="submission" date="2021-09" db="EMBL/GenBank/DDBJ databases">
        <authorList>
            <consortium name="AG Swart"/>
            <person name="Singh M."/>
            <person name="Singh A."/>
            <person name="Seah K."/>
            <person name="Emmerich C."/>
        </authorList>
    </citation>
    <scope>NUCLEOTIDE SEQUENCE</scope>
    <source>
        <strain evidence="1">ATCC30299</strain>
    </source>
</reference>
<protein>
    <submittedName>
        <fullName evidence="1">Uncharacterized protein</fullName>
    </submittedName>
</protein>
<sequence length="327" mass="39630">MFRVNFTAKLSRTIKTRCWVCREGIKKNDINIHIYHMNGSENYHLDCYTPKVKQYICESDISVYLKDEDAKKFYAWLEKWNQNYAPIDKPYHAPLNLIKQVESTPSKYRRAWIEVFRFISPWEVSRTLTLVCREFYHITWDEELWHFYYVKEFNDPEEQCSKWKDKYISMAFQGCIGCHKILTDQNFYRCPMLKKPLCWNCREKTHKFRLLNKSDIKLKYGVNANLLNLKFHEGSWNTKKSYTFMVKKALDEYHNLNKQKLLKKFEKDPDYNELKEIADSINIRKIHKEILPDEKFIANPFYHCFDKILKYIRNKEGGFKDIKPLNN</sequence>
<dbReference type="InterPro" id="IPR036047">
    <property type="entry name" value="F-box-like_dom_sf"/>
</dbReference>
<comment type="caution">
    <text evidence="1">The sequence shown here is derived from an EMBL/GenBank/DDBJ whole genome shotgun (WGS) entry which is preliminary data.</text>
</comment>
<organism evidence="1 2">
    <name type="scientific">Blepharisma stoltei</name>
    <dbReference type="NCBI Taxonomy" id="1481888"/>
    <lineage>
        <taxon>Eukaryota</taxon>
        <taxon>Sar</taxon>
        <taxon>Alveolata</taxon>
        <taxon>Ciliophora</taxon>
        <taxon>Postciliodesmatophora</taxon>
        <taxon>Heterotrichea</taxon>
        <taxon>Heterotrichida</taxon>
        <taxon>Blepharismidae</taxon>
        <taxon>Blepharisma</taxon>
    </lineage>
</organism>
<evidence type="ECO:0000313" key="1">
    <source>
        <dbReference type="EMBL" id="CAG9335756.1"/>
    </source>
</evidence>
<dbReference type="EMBL" id="CAJZBQ010000062">
    <property type="protein sequence ID" value="CAG9335756.1"/>
    <property type="molecule type" value="Genomic_DNA"/>
</dbReference>
<gene>
    <name evidence="1" type="ORF">BSTOLATCC_MIC64219</name>
</gene>
<accession>A0AAU9KBY6</accession>
<dbReference type="AlphaFoldDB" id="A0AAU9KBY6"/>
<dbReference type="SUPFAM" id="SSF81383">
    <property type="entry name" value="F-box domain"/>
    <property type="match status" value="1"/>
</dbReference>